<dbReference type="PANTHER" id="PTHR47505">
    <property type="entry name" value="DNA UTILIZATION PROTEIN YHGH"/>
    <property type="match status" value="1"/>
</dbReference>
<accession>A0A919EM39</accession>
<protein>
    <recommendedName>
        <fullName evidence="5">Phosphoribosyltransferase domain-containing protein</fullName>
    </recommendedName>
</protein>
<name>A0A919EM39_STRFL</name>
<evidence type="ECO:0008006" key="5">
    <source>
        <dbReference type="Google" id="ProtNLM"/>
    </source>
</evidence>
<evidence type="ECO:0000313" key="3">
    <source>
        <dbReference type="EMBL" id="GHF98932.1"/>
    </source>
</evidence>
<dbReference type="Proteomes" id="UP000632849">
    <property type="component" value="Unassembled WGS sequence"/>
</dbReference>
<dbReference type="RefSeq" id="WP_190041836.1">
    <property type="nucleotide sequence ID" value="NZ_BNBE01000001.1"/>
</dbReference>
<sequence>MRGWWQEIAGLVLPGVCEGCGAPGSGPCPGCGEVLAGGGAGEGEGPPGTSPGRVRPSPEPPGLPVVHAAVPYEGAVRALLIAHKERGALGLAGALGGALARAVEAAVGAPEEAAGAAGAFAGAREGSCGGRRARPLLLVPVPSSRRSVRARGHDPTRRLALAAAGRLRRAGRPARVLPVLRQGRAVADQAGLGARGRRANLAGALEVVPGGARLLAAGRVVLVDDLMTTGATLAEAARALGAVHHPFIPRTPTGIGGDSAQHEFEQRVAAVIASSPASFEINRNSSETWIVAGGER</sequence>
<dbReference type="InterPro" id="IPR051910">
    <property type="entry name" value="ComF/GntX_DNA_util-trans"/>
</dbReference>
<dbReference type="InterPro" id="IPR029057">
    <property type="entry name" value="PRTase-like"/>
</dbReference>
<gene>
    <name evidence="3" type="ORF">GCM10017667_32200</name>
</gene>
<comment type="caution">
    <text evidence="3">The sequence shown here is derived from an EMBL/GenBank/DDBJ whole genome shotgun (WGS) entry which is preliminary data.</text>
</comment>
<reference evidence="3" key="2">
    <citation type="submission" date="2020-09" db="EMBL/GenBank/DDBJ databases">
        <authorList>
            <person name="Sun Q."/>
            <person name="Ohkuma M."/>
        </authorList>
    </citation>
    <scope>NUCLEOTIDE SEQUENCE</scope>
    <source>
        <strain evidence="3">JCM 4122</strain>
    </source>
</reference>
<evidence type="ECO:0000256" key="2">
    <source>
        <dbReference type="SAM" id="MobiDB-lite"/>
    </source>
</evidence>
<dbReference type="InterPro" id="IPR000836">
    <property type="entry name" value="PRTase_dom"/>
</dbReference>
<feature type="region of interest" description="Disordered" evidence="2">
    <location>
        <begin position="39"/>
        <end position="62"/>
    </location>
</feature>
<dbReference type="AlphaFoldDB" id="A0A919EM39"/>
<proteinExistence type="inferred from homology"/>
<evidence type="ECO:0000256" key="1">
    <source>
        <dbReference type="ARBA" id="ARBA00008007"/>
    </source>
</evidence>
<dbReference type="EMBL" id="BNBE01000001">
    <property type="protein sequence ID" value="GHF98932.1"/>
    <property type="molecule type" value="Genomic_DNA"/>
</dbReference>
<dbReference type="SUPFAM" id="SSF53271">
    <property type="entry name" value="PRTase-like"/>
    <property type="match status" value="1"/>
</dbReference>
<dbReference type="CDD" id="cd06223">
    <property type="entry name" value="PRTases_typeI"/>
    <property type="match status" value="1"/>
</dbReference>
<comment type="similarity">
    <text evidence="1">Belongs to the ComF/GntX family.</text>
</comment>
<dbReference type="Gene3D" id="3.40.50.2020">
    <property type="match status" value="1"/>
</dbReference>
<keyword evidence="4" id="KW-1185">Reference proteome</keyword>
<reference evidence="3" key="1">
    <citation type="journal article" date="2014" name="Int. J. Syst. Evol. Microbiol.">
        <title>Complete genome sequence of Corynebacterium casei LMG S-19264T (=DSM 44701T), isolated from a smear-ripened cheese.</title>
        <authorList>
            <consortium name="US DOE Joint Genome Institute (JGI-PGF)"/>
            <person name="Walter F."/>
            <person name="Albersmeier A."/>
            <person name="Kalinowski J."/>
            <person name="Ruckert C."/>
        </authorList>
    </citation>
    <scope>NUCLEOTIDE SEQUENCE</scope>
    <source>
        <strain evidence="3">JCM 4122</strain>
    </source>
</reference>
<organism evidence="3 4">
    <name type="scientific">Streptomyces filamentosus</name>
    <name type="common">Streptomyces roseosporus</name>
    <dbReference type="NCBI Taxonomy" id="67294"/>
    <lineage>
        <taxon>Bacteria</taxon>
        <taxon>Bacillati</taxon>
        <taxon>Actinomycetota</taxon>
        <taxon>Actinomycetes</taxon>
        <taxon>Kitasatosporales</taxon>
        <taxon>Streptomycetaceae</taxon>
        <taxon>Streptomyces</taxon>
    </lineage>
</organism>
<evidence type="ECO:0000313" key="4">
    <source>
        <dbReference type="Proteomes" id="UP000632849"/>
    </source>
</evidence>
<dbReference type="PANTHER" id="PTHR47505:SF1">
    <property type="entry name" value="DNA UTILIZATION PROTEIN YHGH"/>
    <property type="match status" value="1"/>
</dbReference>